<protein>
    <submittedName>
        <fullName evidence="2">Uncharacterized protein</fullName>
    </submittedName>
</protein>
<accession>A0AAD7AJM8</accession>
<feature type="region of interest" description="Disordered" evidence="1">
    <location>
        <begin position="135"/>
        <end position="188"/>
    </location>
</feature>
<dbReference type="EMBL" id="JARIHO010000005">
    <property type="protein sequence ID" value="KAJ7360857.1"/>
    <property type="molecule type" value="Genomic_DNA"/>
</dbReference>
<evidence type="ECO:0000256" key="1">
    <source>
        <dbReference type="SAM" id="MobiDB-lite"/>
    </source>
</evidence>
<sequence>MPLNITTSTADGEAWCPSMPNSDLFTLSFASDAKTNSPITRGRTSNIQTQRWGAPLRPSPLGRFPPITPTSTTATTVLPFLKHQLLSELNTPVFTDQSLSRGAIGLGHPSNSKRRCAPLGSRTAACLSQVASTNVRQSHGRATTGLGHPSTSKRRCAPLESEETCPSTSSSMVRPYSRCFPRPVTTTS</sequence>
<proteinExistence type="predicted"/>
<gene>
    <name evidence="2" type="ORF">DFH08DRAFT_360374</name>
</gene>
<evidence type="ECO:0000313" key="2">
    <source>
        <dbReference type="EMBL" id="KAJ7360857.1"/>
    </source>
</evidence>
<comment type="caution">
    <text evidence="2">The sequence shown here is derived from an EMBL/GenBank/DDBJ whole genome shotgun (WGS) entry which is preliminary data.</text>
</comment>
<reference evidence="2" key="1">
    <citation type="submission" date="2023-03" db="EMBL/GenBank/DDBJ databases">
        <title>Massive genome expansion in bonnet fungi (Mycena s.s.) driven by repeated elements and novel gene families across ecological guilds.</title>
        <authorList>
            <consortium name="Lawrence Berkeley National Laboratory"/>
            <person name="Harder C.B."/>
            <person name="Miyauchi S."/>
            <person name="Viragh M."/>
            <person name="Kuo A."/>
            <person name="Thoen E."/>
            <person name="Andreopoulos B."/>
            <person name="Lu D."/>
            <person name="Skrede I."/>
            <person name="Drula E."/>
            <person name="Henrissat B."/>
            <person name="Morin E."/>
            <person name="Kohler A."/>
            <person name="Barry K."/>
            <person name="LaButti K."/>
            <person name="Morin E."/>
            <person name="Salamov A."/>
            <person name="Lipzen A."/>
            <person name="Mereny Z."/>
            <person name="Hegedus B."/>
            <person name="Baldrian P."/>
            <person name="Stursova M."/>
            <person name="Weitz H."/>
            <person name="Taylor A."/>
            <person name="Grigoriev I.V."/>
            <person name="Nagy L.G."/>
            <person name="Martin F."/>
            <person name="Kauserud H."/>
        </authorList>
    </citation>
    <scope>NUCLEOTIDE SEQUENCE</scope>
    <source>
        <strain evidence="2">CBHHK002</strain>
    </source>
</reference>
<name>A0AAD7AJM8_9AGAR</name>
<organism evidence="2 3">
    <name type="scientific">Mycena albidolilacea</name>
    <dbReference type="NCBI Taxonomy" id="1033008"/>
    <lineage>
        <taxon>Eukaryota</taxon>
        <taxon>Fungi</taxon>
        <taxon>Dikarya</taxon>
        <taxon>Basidiomycota</taxon>
        <taxon>Agaricomycotina</taxon>
        <taxon>Agaricomycetes</taxon>
        <taxon>Agaricomycetidae</taxon>
        <taxon>Agaricales</taxon>
        <taxon>Marasmiineae</taxon>
        <taxon>Mycenaceae</taxon>
        <taxon>Mycena</taxon>
    </lineage>
</organism>
<keyword evidence="3" id="KW-1185">Reference proteome</keyword>
<evidence type="ECO:0000313" key="3">
    <source>
        <dbReference type="Proteomes" id="UP001218218"/>
    </source>
</evidence>
<dbReference type="Proteomes" id="UP001218218">
    <property type="component" value="Unassembled WGS sequence"/>
</dbReference>
<dbReference type="AlphaFoldDB" id="A0AAD7AJM8"/>